<feature type="transmembrane region" description="Helical" evidence="6">
    <location>
        <begin position="69"/>
        <end position="86"/>
    </location>
</feature>
<evidence type="ECO:0000313" key="8">
    <source>
        <dbReference type="EMBL" id="OCF30852.1"/>
    </source>
</evidence>
<evidence type="ECO:0000256" key="6">
    <source>
        <dbReference type="SAM" id="Phobius"/>
    </source>
</evidence>
<dbReference type="PANTHER" id="PTHR48022">
    <property type="entry name" value="PLASTIDIC GLUCOSE TRANSPORTER 4"/>
    <property type="match status" value="1"/>
</dbReference>
<feature type="transmembrane region" description="Helical" evidence="6">
    <location>
        <begin position="440"/>
        <end position="461"/>
    </location>
</feature>
<dbReference type="GO" id="GO:0005351">
    <property type="term" value="F:carbohydrate:proton symporter activity"/>
    <property type="evidence" value="ECO:0007669"/>
    <property type="project" value="TreeGrafter"/>
</dbReference>
<evidence type="ECO:0000256" key="4">
    <source>
        <dbReference type="ARBA" id="ARBA00022989"/>
    </source>
</evidence>
<comment type="subcellular location">
    <subcellularLocation>
        <location evidence="1">Membrane</location>
        <topology evidence="1">Multi-pass membrane protein</topology>
    </subcellularLocation>
</comment>
<evidence type="ECO:0000259" key="7">
    <source>
        <dbReference type="PROSITE" id="PS50850"/>
    </source>
</evidence>
<keyword evidence="3 6" id="KW-0812">Transmembrane</keyword>
<feature type="transmembrane region" description="Helical" evidence="6">
    <location>
        <begin position="179"/>
        <end position="200"/>
    </location>
</feature>
<evidence type="ECO:0000256" key="3">
    <source>
        <dbReference type="ARBA" id="ARBA00022692"/>
    </source>
</evidence>
<feature type="transmembrane region" description="Helical" evidence="6">
    <location>
        <begin position="220"/>
        <end position="242"/>
    </location>
</feature>
<evidence type="ECO:0000256" key="1">
    <source>
        <dbReference type="ARBA" id="ARBA00004141"/>
    </source>
</evidence>
<dbReference type="InterPro" id="IPR050360">
    <property type="entry name" value="MFS_Sugar_Transporters"/>
</dbReference>
<sequence>MAANVPGLELAPMGKEPGSLTYDTGKDTDLDHVEHKSHDLDGLDVTVPPELDAIRSAWDDLSFKQSLRLFWRGVLVCFLAGFSSFTDGYQIAIVGNIIGFEGFIKQFGTDINPETGGPMLAADVLSAWTAVGSVMQWCGMTLFPFIADKFGRKWCMISYWIIIAAGVAAECGAREWRAWLAAKMFVGLGVGAMQFCMQVYITEMSPTAKVRGAMLSLYNFWQVSSPPTWVTGMFIGTITITMLRNHDQNNWLKVIYSEWSQVGIMGIIYVFCLPESTWWYARQDKHDKGIKSLHRLYHKIPGYDAEVEYAIIRRTVEHERAFAIANKEVSYMSILKGVNGWRTFVASYELLTATFVGQSFLSTYVVLFFEIAGSTNAFTNTCITSGLGIACTVFLILFLDKFGRRRIICYGISTMWLSLFLIGCIGLVKNPSKSLNGLLIFLACLWTVCFNIGNGAGWAMIGEVPSSRLRAKTAGFAASIPVAFGIGIGYGTPYMISTTDLNWGLKTCFFFAGVSFPLVVGLWFIIPEVKGRSAAELDEMFELKVKPWRFRKYVTEVERTRTAKGNDEQVAAGAQAA</sequence>
<evidence type="ECO:0000313" key="9">
    <source>
        <dbReference type="Proteomes" id="UP000092666"/>
    </source>
</evidence>
<dbReference type="SUPFAM" id="SSF103473">
    <property type="entry name" value="MFS general substrate transporter"/>
    <property type="match status" value="1"/>
</dbReference>
<dbReference type="InterPro" id="IPR005829">
    <property type="entry name" value="Sugar_transporter_CS"/>
</dbReference>
<evidence type="ECO:0000256" key="5">
    <source>
        <dbReference type="ARBA" id="ARBA00023136"/>
    </source>
</evidence>
<feature type="transmembrane region" description="Helical" evidence="6">
    <location>
        <begin position="350"/>
        <end position="371"/>
    </location>
</feature>
<dbReference type="GO" id="GO:0016020">
    <property type="term" value="C:membrane"/>
    <property type="evidence" value="ECO:0007669"/>
    <property type="project" value="UniProtKB-SubCell"/>
</dbReference>
<protein>
    <recommendedName>
        <fullName evidence="7">Major facilitator superfamily (MFS) profile domain-containing protein</fullName>
    </recommendedName>
</protein>
<feature type="transmembrane region" description="Helical" evidence="6">
    <location>
        <begin position="262"/>
        <end position="281"/>
    </location>
</feature>
<keyword evidence="5 6" id="KW-0472">Membrane</keyword>
<feature type="transmembrane region" description="Helical" evidence="6">
    <location>
        <begin position="473"/>
        <end position="491"/>
    </location>
</feature>
<dbReference type="Proteomes" id="UP000092666">
    <property type="component" value="Unassembled WGS sequence"/>
</dbReference>
<dbReference type="InterPro" id="IPR036259">
    <property type="entry name" value="MFS_trans_sf"/>
</dbReference>
<feature type="domain" description="Major facilitator superfamily (MFS) profile" evidence="7">
    <location>
        <begin position="76"/>
        <end position="530"/>
    </location>
</feature>
<comment type="similarity">
    <text evidence="2">Belongs to the major facilitator superfamily. Sugar transporter (TC 2.A.1.1) family.</text>
</comment>
<dbReference type="AlphaFoldDB" id="A0A1B9GIF2"/>
<organism evidence="8 9">
    <name type="scientific">Kwoniella heveanensis BCC8398</name>
    <dbReference type="NCBI Taxonomy" id="1296120"/>
    <lineage>
        <taxon>Eukaryota</taxon>
        <taxon>Fungi</taxon>
        <taxon>Dikarya</taxon>
        <taxon>Basidiomycota</taxon>
        <taxon>Agaricomycotina</taxon>
        <taxon>Tremellomycetes</taxon>
        <taxon>Tremellales</taxon>
        <taxon>Cryptococcaceae</taxon>
        <taxon>Kwoniella</taxon>
    </lineage>
</organism>
<feature type="transmembrane region" description="Helical" evidence="6">
    <location>
        <begin position="503"/>
        <end position="526"/>
    </location>
</feature>
<keyword evidence="9" id="KW-1185">Reference proteome</keyword>
<dbReference type="Gene3D" id="1.20.1250.20">
    <property type="entry name" value="MFS general substrate transporter like domains"/>
    <property type="match status" value="1"/>
</dbReference>
<gene>
    <name evidence="8" type="ORF">I316_07485</name>
</gene>
<feature type="transmembrane region" description="Helical" evidence="6">
    <location>
        <begin position="154"/>
        <end position="173"/>
    </location>
</feature>
<feature type="transmembrane region" description="Helical" evidence="6">
    <location>
        <begin position="125"/>
        <end position="147"/>
    </location>
</feature>
<feature type="transmembrane region" description="Helical" evidence="6">
    <location>
        <begin position="407"/>
        <end position="428"/>
    </location>
</feature>
<dbReference type="PROSITE" id="PS00216">
    <property type="entry name" value="SUGAR_TRANSPORT_1"/>
    <property type="match status" value="1"/>
</dbReference>
<keyword evidence="4 6" id="KW-1133">Transmembrane helix</keyword>
<dbReference type="InterPro" id="IPR020846">
    <property type="entry name" value="MFS_dom"/>
</dbReference>
<accession>A0A1B9GIF2</accession>
<reference evidence="9" key="2">
    <citation type="submission" date="2013-12" db="EMBL/GenBank/DDBJ databases">
        <title>Evolution of pathogenesis and genome organization in the Tremellales.</title>
        <authorList>
            <person name="Cuomo C."/>
            <person name="Litvintseva A."/>
            <person name="Heitman J."/>
            <person name="Chen Y."/>
            <person name="Sun S."/>
            <person name="Springer D."/>
            <person name="Dromer F."/>
            <person name="Young S."/>
            <person name="Zeng Q."/>
            <person name="Chapman S."/>
            <person name="Gujja S."/>
            <person name="Saif S."/>
            <person name="Birren B."/>
        </authorList>
    </citation>
    <scope>NUCLEOTIDE SEQUENCE [LARGE SCALE GENOMIC DNA]</scope>
    <source>
        <strain evidence="9">BCC8398</strain>
    </source>
</reference>
<name>A0A1B9GIF2_9TREE</name>
<dbReference type="PROSITE" id="PS50850">
    <property type="entry name" value="MFS"/>
    <property type="match status" value="1"/>
</dbReference>
<feature type="transmembrane region" description="Helical" evidence="6">
    <location>
        <begin position="377"/>
        <end position="400"/>
    </location>
</feature>
<proteinExistence type="inferred from homology"/>
<dbReference type="EMBL" id="KV700140">
    <property type="protein sequence ID" value="OCF30852.1"/>
    <property type="molecule type" value="Genomic_DNA"/>
</dbReference>
<evidence type="ECO:0000256" key="2">
    <source>
        <dbReference type="ARBA" id="ARBA00010992"/>
    </source>
</evidence>
<reference evidence="8 9" key="1">
    <citation type="submission" date="2013-07" db="EMBL/GenBank/DDBJ databases">
        <title>The Genome Sequence of Cryptococcus heveanensis BCC8398.</title>
        <authorList>
            <consortium name="The Broad Institute Genome Sequencing Platform"/>
            <person name="Cuomo C."/>
            <person name="Litvintseva A."/>
            <person name="Chen Y."/>
            <person name="Heitman J."/>
            <person name="Sun S."/>
            <person name="Springer D."/>
            <person name="Dromer F."/>
            <person name="Young S.K."/>
            <person name="Zeng Q."/>
            <person name="Gargeya S."/>
            <person name="Fitzgerald M."/>
            <person name="Abouelleil A."/>
            <person name="Alvarado L."/>
            <person name="Berlin A.M."/>
            <person name="Chapman S.B."/>
            <person name="Dewar J."/>
            <person name="Goldberg J."/>
            <person name="Griggs A."/>
            <person name="Gujja S."/>
            <person name="Hansen M."/>
            <person name="Howarth C."/>
            <person name="Imamovic A."/>
            <person name="Larimer J."/>
            <person name="McCowan C."/>
            <person name="Murphy C."/>
            <person name="Pearson M."/>
            <person name="Priest M."/>
            <person name="Roberts A."/>
            <person name="Saif S."/>
            <person name="Shea T."/>
            <person name="Sykes S."/>
            <person name="Wortman J."/>
            <person name="Nusbaum C."/>
            <person name="Birren B."/>
        </authorList>
    </citation>
    <scope>NUCLEOTIDE SEQUENCE [LARGE SCALE GENOMIC DNA]</scope>
    <source>
        <strain evidence="8 9">BCC8398</strain>
    </source>
</reference>
<dbReference type="Pfam" id="PF00083">
    <property type="entry name" value="Sugar_tr"/>
    <property type="match status" value="1"/>
</dbReference>
<dbReference type="OrthoDB" id="2544694at2759"/>
<dbReference type="InterPro" id="IPR005828">
    <property type="entry name" value="MFS_sugar_transport-like"/>
</dbReference>
<dbReference type="PANTHER" id="PTHR48022:SF53">
    <property type="entry name" value="ALPHA-GLUCOSIDE TRANSPORTER, PUTATIVE (AFU_ORTHOLOGUE AFUA_3G01700)-RELATED"/>
    <property type="match status" value="1"/>
</dbReference>